<name>A0A8B8AE29_CRAVI</name>
<keyword evidence="4" id="KW-1185">Reference proteome</keyword>
<dbReference type="Proteomes" id="UP000694844">
    <property type="component" value="Chromosome 6"/>
</dbReference>
<accession>A0A8B8AE29</accession>
<keyword evidence="2" id="KW-0812">Transmembrane</keyword>
<evidence type="ECO:0000313" key="4">
    <source>
        <dbReference type="Proteomes" id="UP000694844"/>
    </source>
</evidence>
<sequence length="218" mass="24743">MIRCDVVLLVLILDINSSVFSRKYLHCKTGQHGLNCQHKCTYPYYGKRCIYKCNCPNQYCHYERGCLLPAKGCNVGYTGPFCESQCSYPKFGYGCQMLCYCPKQRCNFSSGCQMEKNSMVDKIISTLSSIESIKVTTHVTVPLSPDFVTNKSTVVSEVETLNTDKMKQNNNRYVQDPSNNHEWVKISLVVFGVALFVTIIMNIVISFARSCSIEQVQR</sequence>
<dbReference type="AlphaFoldDB" id="A0A8B8AE29"/>
<feature type="transmembrane region" description="Helical" evidence="2">
    <location>
        <begin position="186"/>
        <end position="208"/>
    </location>
</feature>
<evidence type="ECO:0000256" key="1">
    <source>
        <dbReference type="ARBA" id="ARBA00022536"/>
    </source>
</evidence>
<proteinExistence type="predicted"/>
<keyword evidence="1" id="KW-0245">EGF-like domain</keyword>
<dbReference type="OrthoDB" id="6060805at2759"/>
<dbReference type="InterPro" id="IPR042635">
    <property type="entry name" value="MEGF10/SREC1/2-like"/>
</dbReference>
<organism evidence="4 5">
    <name type="scientific">Crassostrea virginica</name>
    <name type="common">Eastern oyster</name>
    <dbReference type="NCBI Taxonomy" id="6565"/>
    <lineage>
        <taxon>Eukaryota</taxon>
        <taxon>Metazoa</taxon>
        <taxon>Spiralia</taxon>
        <taxon>Lophotrochozoa</taxon>
        <taxon>Mollusca</taxon>
        <taxon>Bivalvia</taxon>
        <taxon>Autobranchia</taxon>
        <taxon>Pteriomorphia</taxon>
        <taxon>Ostreida</taxon>
        <taxon>Ostreoidea</taxon>
        <taxon>Ostreidae</taxon>
        <taxon>Crassostrea</taxon>
    </lineage>
</organism>
<dbReference type="PANTHER" id="PTHR24043:SF8">
    <property type="entry name" value="EGF-LIKE DOMAIN-CONTAINING PROTEIN"/>
    <property type="match status" value="1"/>
</dbReference>
<keyword evidence="2" id="KW-1133">Transmembrane helix</keyword>
<feature type="signal peptide" evidence="3">
    <location>
        <begin position="1"/>
        <end position="21"/>
    </location>
</feature>
<evidence type="ECO:0000256" key="2">
    <source>
        <dbReference type="SAM" id="Phobius"/>
    </source>
</evidence>
<dbReference type="GO" id="GO:0005044">
    <property type="term" value="F:scavenger receptor activity"/>
    <property type="evidence" value="ECO:0007669"/>
    <property type="project" value="InterPro"/>
</dbReference>
<dbReference type="GeneID" id="111101475"/>
<dbReference type="KEGG" id="cvn:111101475"/>
<reference evidence="5" key="1">
    <citation type="submission" date="2025-08" db="UniProtKB">
        <authorList>
            <consortium name="RefSeq"/>
        </authorList>
    </citation>
    <scope>IDENTIFICATION</scope>
    <source>
        <tissue evidence="5">Whole sample</tissue>
    </source>
</reference>
<dbReference type="PANTHER" id="PTHR24043">
    <property type="entry name" value="SCAVENGER RECEPTOR CLASS F"/>
    <property type="match status" value="1"/>
</dbReference>
<gene>
    <name evidence="5" type="primary">LOC111101475</name>
</gene>
<evidence type="ECO:0000256" key="3">
    <source>
        <dbReference type="SAM" id="SignalP"/>
    </source>
</evidence>
<keyword evidence="2" id="KW-0472">Membrane</keyword>
<evidence type="ECO:0000313" key="5">
    <source>
        <dbReference type="RefSeq" id="XP_022289691.1"/>
    </source>
</evidence>
<protein>
    <submittedName>
        <fullName evidence="5">Uncharacterized protein LOC111101475</fullName>
    </submittedName>
</protein>
<feature type="chain" id="PRO_5034386796" evidence="3">
    <location>
        <begin position="22"/>
        <end position="218"/>
    </location>
</feature>
<dbReference type="RefSeq" id="XP_022289691.1">
    <property type="nucleotide sequence ID" value="XM_022433983.1"/>
</dbReference>
<keyword evidence="3" id="KW-0732">Signal</keyword>